<comment type="caution">
    <text evidence="2">The sequence shown here is derived from an EMBL/GenBank/DDBJ whole genome shotgun (WGS) entry which is preliminary data.</text>
</comment>
<dbReference type="Proteomes" id="UP000233786">
    <property type="component" value="Unassembled WGS sequence"/>
</dbReference>
<name>A0A2N3XQF2_SACSN</name>
<dbReference type="STRING" id="994479.GCA_000194155_07580"/>
<evidence type="ECO:0000313" key="2">
    <source>
        <dbReference type="EMBL" id="PKW12907.1"/>
    </source>
</evidence>
<keyword evidence="3" id="KW-1185">Reference proteome</keyword>
<organism evidence="2 3">
    <name type="scientific">Saccharopolyspora spinosa</name>
    <dbReference type="NCBI Taxonomy" id="60894"/>
    <lineage>
        <taxon>Bacteria</taxon>
        <taxon>Bacillati</taxon>
        <taxon>Actinomycetota</taxon>
        <taxon>Actinomycetes</taxon>
        <taxon>Pseudonocardiales</taxon>
        <taxon>Pseudonocardiaceae</taxon>
        <taxon>Saccharopolyspora</taxon>
    </lineage>
</organism>
<feature type="compositionally biased region" description="Pro residues" evidence="1">
    <location>
        <begin position="206"/>
        <end position="216"/>
    </location>
</feature>
<feature type="compositionally biased region" description="Basic residues" evidence="1">
    <location>
        <begin position="191"/>
        <end position="202"/>
    </location>
</feature>
<accession>A0A2N3XQF2</accession>
<proteinExistence type="predicted"/>
<evidence type="ECO:0000313" key="3">
    <source>
        <dbReference type="Proteomes" id="UP000233786"/>
    </source>
</evidence>
<evidence type="ECO:0000256" key="1">
    <source>
        <dbReference type="SAM" id="MobiDB-lite"/>
    </source>
</evidence>
<sequence>MRPNGNDPRGLLRGVPHVLSAGAVSTSGWRPRHARACGSTRWVSGPINKDTCPVLRGSKRGPLDLLDHPALRWRPSPGCELTSSSSRHSTHGDKTFPPGEMDHIGWPLVGRTTTRRPAGRAAGAATGCGRGPGAAVADHRPARRRRLPPLRRWPPPAPPRASSARGLSRPRAGWLRPPRARPPRPATGRRPGGRRRYRRRPARSPAWPPRRPPGAR</sequence>
<feature type="compositionally biased region" description="Low complexity" evidence="1">
    <location>
        <begin position="160"/>
        <end position="177"/>
    </location>
</feature>
<dbReference type="EMBL" id="PJNB01000001">
    <property type="protein sequence ID" value="PKW12907.1"/>
    <property type="molecule type" value="Genomic_DNA"/>
</dbReference>
<gene>
    <name evidence="2" type="ORF">A8926_0399</name>
</gene>
<dbReference type="AlphaFoldDB" id="A0A2N3XQF2"/>
<feature type="region of interest" description="Disordered" evidence="1">
    <location>
        <begin position="77"/>
        <end position="216"/>
    </location>
</feature>
<reference evidence="2" key="1">
    <citation type="submission" date="2017-12" db="EMBL/GenBank/DDBJ databases">
        <title>Sequencing the genomes of 1000 Actinobacteria strains.</title>
        <authorList>
            <person name="Klenk H.-P."/>
        </authorList>
    </citation>
    <scope>NUCLEOTIDE SEQUENCE [LARGE SCALE GENOMIC DNA]</scope>
    <source>
        <strain evidence="2">DSM 44228</strain>
    </source>
</reference>
<protein>
    <submittedName>
        <fullName evidence="2">Uncharacterized protein</fullName>
    </submittedName>
</protein>